<evidence type="ECO:0000313" key="3">
    <source>
        <dbReference type="EMBL" id="CAD9717075.1"/>
    </source>
</evidence>
<dbReference type="PROSITE" id="PS50076">
    <property type="entry name" value="DNAJ_2"/>
    <property type="match status" value="1"/>
</dbReference>
<feature type="compositionally biased region" description="Pro residues" evidence="1">
    <location>
        <begin position="182"/>
        <end position="193"/>
    </location>
</feature>
<evidence type="ECO:0000259" key="2">
    <source>
        <dbReference type="PROSITE" id="PS50076"/>
    </source>
</evidence>
<reference evidence="3" key="1">
    <citation type="submission" date="2021-01" db="EMBL/GenBank/DDBJ databases">
        <authorList>
            <person name="Corre E."/>
            <person name="Pelletier E."/>
            <person name="Niang G."/>
            <person name="Scheremetjew M."/>
            <person name="Finn R."/>
            <person name="Kale V."/>
            <person name="Holt S."/>
            <person name="Cochrane G."/>
            <person name="Meng A."/>
            <person name="Brown T."/>
            <person name="Cohen L."/>
        </authorList>
    </citation>
    <scope>NUCLEOTIDE SEQUENCE</scope>
    <source>
        <strain evidence="3">CCMP1205</strain>
    </source>
</reference>
<feature type="region of interest" description="Disordered" evidence="1">
    <location>
        <begin position="314"/>
        <end position="363"/>
    </location>
</feature>
<dbReference type="Pfam" id="PF00226">
    <property type="entry name" value="DnaJ"/>
    <property type="match status" value="1"/>
</dbReference>
<dbReference type="InterPro" id="IPR001623">
    <property type="entry name" value="DnaJ_domain"/>
</dbReference>
<dbReference type="Gene3D" id="1.10.287.110">
    <property type="entry name" value="DnaJ domain"/>
    <property type="match status" value="1"/>
</dbReference>
<dbReference type="SMART" id="SM00271">
    <property type="entry name" value="DnaJ"/>
    <property type="match status" value="1"/>
</dbReference>
<feature type="compositionally biased region" description="Basic residues" evidence="1">
    <location>
        <begin position="9"/>
        <end position="32"/>
    </location>
</feature>
<feature type="compositionally biased region" description="Basic and acidic residues" evidence="1">
    <location>
        <begin position="33"/>
        <end position="44"/>
    </location>
</feature>
<proteinExistence type="predicted"/>
<feature type="region of interest" description="Disordered" evidence="1">
    <location>
        <begin position="161"/>
        <end position="199"/>
    </location>
</feature>
<dbReference type="AlphaFoldDB" id="A0A7S2T3T6"/>
<dbReference type="EMBL" id="HBHL01008936">
    <property type="protein sequence ID" value="CAD9717075.1"/>
    <property type="molecule type" value="Transcribed_RNA"/>
</dbReference>
<accession>A0A7S2T3T6</accession>
<name>A0A7S2T3T6_9CHLO</name>
<dbReference type="PANTHER" id="PTHR47422:SF1">
    <property type="entry name" value="DNAJ HEAT SHOCK N-TERMINAL DOMAIN-CONTAINING PROTEIN"/>
    <property type="match status" value="1"/>
</dbReference>
<feature type="compositionally biased region" description="Polar residues" evidence="1">
    <location>
        <begin position="345"/>
        <end position="363"/>
    </location>
</feature>
<gene>
    <name evidence="3" type="ORF">CPRI1469_LOCUS5935</name>
</gene>
<dbReference type="InterPro" id="IPR036869">
    <property type="entry name" value="J_dom_sf"/>
</dbReference>
<feature type="domain" description="J" evidence="2">
    <location>
        <begin position="240"/>
        <end position="296"/>
    </location>
</feature>
<protein>
    <recommendedName>
        <fullName evidence="2">J domain-containing protein</fullName>
    </recommendedName>
</protein>
<feature type="region of interest" description="Disordered" evidence="1">
    <location>
        <begin position="1"/>
        <end position="69"/>
    </location>
</feature>
<organism evidence="3">
    <name type="scientific">Chloropicon primus</name>
    <dbReference type="NCBI Taxonomy" id="1764295"/>
    <lineage>
        <taxon>Eukaryota</taxon>
        <taxon>Viridiplantae</taxon>
        <taxon>Chlorophyta</taxon>
        <taxon>Chloropicophyceae</taxon>
        <taxon>Chloropicales</taxon>
        <taxon>Chloropicaceae</taxon>
        <taxon>Chloropicon</taxon>
    </lineage>
</organism>
<dbReference type="CDD" id="cd06257">
    <property type="entry name" value="DnaJ"/>
    <property type="match status" value="1"/>
</dbReference>
<dbReference type="SUPFAM" id="SSF46565">
    <property type="entry name" value="Chaperone J-domain"/>
    <property type="match status" value="1"/>
</dbReference>
<sequence>MGSEEGERRRRRKHGRRRHKSGGSGHRHKRRRSDGARERHESRSRSRSRSRSPLLGDDDGPTTSQAEVLGSLREEVRDLVWGIVEDHPEMSSDFGIIVAHFQKGKRIDINSMPDKALKSKLGGLFEVLVKHGVLSCDKGERFSGGSAVSSLSLVLELVGERPKKQEKPPIGPTMPPSAAAGPRPPIGPALPPSRKPDVGIEDLLDEEDDFVGPVQVTQGGAPLRSAGEEIERILSCAAADSFQVLGVDPDATTKQVVKRYLKLSLLIHPDKCRLANAAKAFTVLNKAKSDQLDPSKKDDALLWEMAVAEAKRRQESEDWKSIRTTGSVQKAKGPLQREEWLTNKDLPQSSYVPQQKNVTRFTR</sequence>
<evidence type="ECO:0000256" key="1">
    <source>
        <dbReference type="SAM" id="MobiDB-lite"/>
    </source>
</evidence>
<dbReference type="PANTHER" id="PTHR47422">
    <property type="entry name" value="DNAJ HEAT SHOCK N-TERMINAL DOMAIN-CONTAINING PROTEIN"/>
    <property type="match status" value="1"/>
</dbReference>